<dbReference type="PROSITE" id="PS00118">
    <property type="entry name" value="PA2_HIS"/>
    <property type="match status" value="1"/>
</dbReference>
<protein>
    <submittedName>
        <fullName evidence="3">Uncharacterized protein</fullName>
    </submittedName>
</protein>
<sequence>MRLLILFLLTFCIGEANESDPKIVPKWFECGAEKHTEWLAWHVLWYFCRPRLLKINRCCVAHDACYKRGRDRADIDDETAKMTGAFECNHKFDMCLYDEYHIIDGPAGRFCYAVYSGFSAIVWAITPLAYKG</sequence>
<proteinExistence type="predicted"/>
<reference evidence="3" key="2">
    <citation type="submission" date="2022-06" db="UniProtKB">
        <authorList>
            <consortium name="EnsemblMetazoa"/>
        </authorList>
    </citation>
    <scope>IDENTIFICATION</scope>
    <source>
        <strain evidence="3">PS312</strain>
    </source>
</reference>
<gene>
    <name evidence="3" type="primary">WBGene00098244</name>
</gene>
<accession>A0A8R1Y9T0</accession>
<evidence type="ECO:0000313" key="3">
    <source>
        <dbReference type="EnsemblMetazoa" id="PPA08690.1"/>
    </source>
</evidence>
<comment type="subcellular location">
    <subcellularLocation>
        <location evidence="1">Secreted</location>
    </subcellularLocation>
</comment>
<dbReference type="Proteomes" id="UP000005239">
    <property type="component" value="Unassembled WGS sequence"/>
</dbReference>
<evidence type="ECO:0000313" key="4">
    <source>
        <dbReference type="Proteomes" id="UP000005239"/>
    </source>
</evidence>
<name>A0A454Y2N8_PRIPA</name>
<reference evidence="4" key="1">
    <citation type="journal article" date="2008" name="Nat. Genet.">
        <title>The Pristionchus pacificus genome provides a unique perspective on nematode lifestyle and parasitism.</title>
        <authorList>
            <person name="Dieterich C."/>
            <person name="Clifton S.W."/>
            <person name="Schuster L.N."/>
            <person name="Chinwalla A."/>
            <person name="Delehaunty K."/>
            <person name="Dinkelacker I."/>
            <person name="Fulton L."/>
            <person name="Fulton R."/>
            <person name="Godfrey J."/>
            <person name="Minx P."/>
            <person name="Mitreva M."/>
            <person name="Roeseler W."/>
            <person name="Tian H."/>
            <person name="Witte H."/>
            <person name="Yang S.P."/>
            <person name="Wilson R.K."/>
            <person name="Sommer R.J."/>
        </authorList>
    </citation>
    <scope>NUCLEOTIDE SEQUENCE [LARGE SCALE GENOMIC DNA]</scope>
    <source>
        <strain evidence="4">PS312</strain>
    </source>
</reference>
<dbReference type="PANTHER" id="PTHR34228:SF5">
    <property type="entry name" value="PHOSPHOLIPASE A(2)-RELATED"/>
    <property type="match status" value="1"/>
</dbReference>
<organism evidence="3 4">
    <name type="scientific">Pristionchus pacificus</name>
    <name type="common">Parasitic nematode worm</name>
    <dbReference type="NCBI Taxonomy" id="54126"/>
    <lineage>
        <taxon>Eukaryota</taxon>
        <taxon>Metazoa</taxon>
        <taxon>Ecdysozoa</taxon>
        <taxon>Nematoda</taxon>
        <taxon>Chromadorea</taxon>
        <taxon>Rhabditida</taxon>
        <taxon>Rhabditina</taxon>
        <taxon>Diplogasteromorpha</taxon>
        <taxon>Diplogasteroidea</taxon>
        <taxon>Neodiplogasteridae</taxon>
        <taxon>Pristionchus</taxon>
    </lineage>
</organism>
<keyword evidence="2" id="KW-0964">Secreted</keyword>
<dbReference type="EnsemblMetazoa" id="PPA08690.1">
    <property type="protein sequence ID" value="PPA08690.1"/>
    <property type="gene ID" value="WBGene00098244"/>
</dbReference>
<evidence type="ECO:0000256" key="1">
    <source>
        <dbReference type="ARBA" id="ARBA00004613"/>
    </source>
</evidence>
<dbReference type="InterPro" id="IPR033113">
    <property type="entry name" value="PLA2_histidine"/>
</dbReference>
<accession>A0A454Y2N8</accession>
<dbReference type="InterPro" id="IPR053322">
    <property type="entry name" value="PLA2-like"/>
</dbReference>
<keyword evidence="4" id="KW-1185">Reference proteome</keyword>
<evidence type="ECO:0000256" key="2">
    <source>
        <dbReference type="ARBA" id="ARBA00022525"/>
    </source>
</evidence>
<dbReference type="GO" id="GO:0005576">
    <property type="term" value="C:extracellular region"/>
    <property type="evidence" value="ECO:0007669"/>
    <property type="project" value="UniProtKB-SubCell"/>
</dbReference>
<dbReference type="AlphaFoldDB" id="A0A454Y2N8"/>
<dbReference type="PANTHER" id="PTHR34228">
    <property type="entry name" value="PROTEIN CBG09474-RELATED"/>
    <property type="match status" value="1"/>
</dbReference>